<evidence type="ECO:0000313" key="2">
    <source>
        <dbReference type="Proteomes" id="UP000664628"/>
    </source>
</evidence>
<accession>A0ABS3JIR6</accession>
<gene>
    <name evidence="1" type="ORF">J2I46_11970</name>
</gene>
<name>A0ABS3JIR6_9BACT</name>
<sequence length="65" mass="7550">MTQMVDKGLVKEALRELIQEEPELFRNMLKEILSETTISADNDAEFDQLVQQNFQRFDATFKALA</sequence>
<dbReference type="RefSeq" id="WP_207329273.1">
    <property type="nucleotide sequence ID" value="NZ_JAFMYW010000003.1"/>
</dbReference>
<comment type="caution">
    <text evidence="1">The sequence shown here is derived from an EMBL/GenBank/DDBJ whole genome shotgun (WGS) entry which is preliminary data.</text>
</comment>
<dbReference type="EMBL" id="JAFMYW010000003">
    <property type="protein sequence ID" value="MBO0949303.1"/>
    <property type="molecule type" value="Genomic_DNA"/>
</dbReference>
<organism evidence="1 2">
    <name type="scientific">Fibrella forsythiae</name>
    <dbReference type="NCBI Taxonomy" id="2817061"/>
    <lineage>
        <taxon>Bacteria</taxon>
        <taxon>Pseudomonadati</taxon>
        <taxon>Bacteroidota</taxon>
        <taxon>Cytophagia</taxon>
        <taxon>Cytophagales</taxon>
        <taxon>Spirosomataceae</taxon>
        <taxon>Fibrella</taxon>
    </lineage>
</organism>
<reference evidence="1 2" key="1">
    <citation type="submission" date="2021-03" db="EMBL/GenBank/DDBJ databases">
        <title>Fibrella sp. HMF5405 genome sequencing and assembly.</title>
        <authorList>
            <person name="Kang H."/>
            <person name="Kim H."/>
            <person name="Bae S."/>
            <person name="Joh K."/>
        </authorList>
    </citation>
    <scope>NUCLEOTIDE SEQUENCE [LARGE SCALE GENOMIC DNA]</scope>
    <source>
        <strain evidence="1 2">HMF5405</strain>
    </source>
</reference>
<evidence type="ECO:0000313" key="1">
    <source>
        <dbReference type="EMBL" id="MBO0949303.1"/>
    </source>
</evidence>
<protein>
    <submittedName>
        <fullName evidence="1">Uncharacterized protein</fullName>
    </submittedName>
</protein>
<dbReference type="Proteomes" id="UP000664628">
    <property type="component" value="Unassembled WGS sequence"/>
</dbReference>
<proteinExistence type="predicted"/>
<keyword evidence="2" id="KW-1185">Reference proteome</keyword>